<reference evidence="9" key="1">
    <citation type="submission" date="2016-10" db="EMBL/GenBank/DDBJ databases">
        <authorList>
            <person name="Varghese N."/>
            <person name="Submissions S."/>
        </authorList>
    </citation>
    <scope>NUCLEOTIDE SEQUENCE [LARGE SCALE GENOMIC DNA]</scope>
    <source>
        <strain evidence="9">CGMCC 1.3704</strain>
    </source>
</reference>
<dbReference type="EMBL" id="FOSB01000003">
    <property type="protein sequence ID" value="SFJ70547.1"/>
    <property type="molecule type" value="Genomic_DNA"/>
</dbReference>
<sequence length="135" mass="15712">MDKSFSRTLIKDSDGDVLVVQDRDNLWNLPGGKREEGETPRQCAKREVKEEVGIRVNQLFEIHQGTYYFSGIKWTGHFFIANSVSGTPSLNEMNKIKGIRFVKDYNQAEFPEELLESVKYLFEDPKIKLESTYWN</sequence>
<dbReference type="PANTHER" id="PTHR43758:SF8">
    <property type="entry name" value="8-OXO-DGTP DIPHOSPHATASE YTKD-RELATED"/>
    <property type="match status" value="1"/>
</dbReference>
<evidence type="ECO:0000256" key="6">
    <source>
        <dbReference type="RuleBase" id="RU003476"/>
    </source>
</evidence>
<evidence type="ECO:0000256" key="2">
    <source>
        <dbReference type="ARBA" id="ARBA00005582"/>
    </source>
</evidence>
<dbReference type="InterPro" id="IPR020476">
    <property type="entry name" value="Nudix_hydrolase"/>
</dbReference>
<keyword evidence="3" id="KW-0479">Metal-binding</keyword>
<accession>A0A1I3TLY2</accession>
<dbReference type="PROSITE" id="PS51462">
    <property type="entry name" value="NUDIX"/>
    <property type="match status" value="1"/>
</dbReference>
<dbReference type="CDD" id="cd02883">
    <property type="entry name" value="NUDIX_Hydrolase"/>
    <property type="match status" value="1"/>
</dbReference>
<evidence type="ECO:0000313" key="9">
    <source>
        <dbReference type="Proteomes" id="UP000183557"/>
    </source>
</evidence>
<comment type="similarity">
    <text evidence="2 6">Belongs to the Nudix hydrolase family.</text>
</comment>
<dbReference type="GO" id="GO:0005737">
    <property type="term" value="C:cytoplasm"/>
    <property type="evidence" value="ECO:0007669"/>
    <property type="project" value="TreeGrafter"/>
</dbReference>
<dbReference type="PROSITE" id="PS00893">
    <property type="entry name" value="NUDIX_BOX"/>
    <property type="match status" value="1"/>
</dbReference>
<keyword evidence="4 6" id="KW-0378">Hydrolase</keyword>
<name>A0A1I3TLY2_HALDA</name>
<proteinExistence type="inferred from homology"/>
<keyword evidence="5" id="KW-0460">Magnesium</keyword>
<evidence type="ECO:0000256" key="5">
    <source>
        <dbReference type="ARBA" id="ARBA00022842"/>
    </source>
</evidence>
<dbReference type="InterPro" id="IPR000086">
    <property type="entry name" value="NUDIX_hydrolase_dom"/>
</dbReference>
<dbReference type="SUPFAM" id="SSF55811">
    <property type="entry name" value="Nudix"/>
    <property type="match status" value="1"/>
</dbReference>
<gene>
    <name evidence="8" type="ORF">SAMN04487936_103401</name>
</gene>
<dbReference type="OrthoDB" id="9810648at2"/>
<comment type="cofactor">
    <cofactor evidence="1">
        <name>Mg(2+)</name>
        <dbReference type="ChEBI" id="CHEBI:18420"/>
    </cofactor>
</comment>
<evidence type="ECO:0000256" key="1">
    <source>
        <dbReference type="ARBA" id="ARBA00001946"/>
    </source>
</evidence>
<dbReference type="PRINTS" id="PR00502">
    <property type="entry name" value="NUDIXFAMILY"/>
</dbReference>
<dbReference type="AlphaFoldDB" id="A0A1I3TLY2"/>
<dbReference type="RefSeq" id="WP_075035983.1">
    <property type="nucleotide sequence ID" value="NZ_FOSB01000003.1"/>
</dbReference>
<dbReference type="Pfam" id="PF00293">
    <property type="entry name" value="NUDIX"/>
    <property type="match status" value="1"/>
</dbReference>
<evidence type="ECO:0000256" key="4">
    <source>
        <dbReference type="ARBA" id="ARBA00022801"/>
    </source>
</evidence>
<dbReference type="InterPro" id="IPR020084">
    <property type="entry name" value="NUDIX_hydrolase_CS"/>
</dbReference>
<protein>
    <submittedName>
        <fullName evidence="8">8-oxo-dGTP diphosphatase</fullName>
    </submittedName>
</protein>
<dbReference type="Proteomes" id="UP000183557">
    <property type="component" value="Unassembled WGS sequence"/>
</dbReference>
<evidence type="ECO:0000259" key="7">
    <source>
        <dbReference type="PROSITE" id="PS51462"/>
    </source>
</evidence>
<dbReference type="GO" id="GO:0016818">
    <property type="term" value="F:hydrolase activity, acting on acid anhydrides, in phosphorus-containing anhydrides"/>
    <property type="evidence" value="ECO:0007669"/>
    <property type="project" value="TreeGrafter"/>
</dbReference>
<evidence type="ECO:0000313" key="8">
    <source>
        <dbReference type="EMBL" id="SFJ70547.1"/>
    </source>
</evidence>
<evidence type="ECO:0000256" key="3">
    <source>
        <dbReference type="ARBA" id="ARBA00022723"/>
    </source>
</evidence>
<feature type="domain" description="Nudix hydrolase" evidence="7">
    <location>
        <begin position="1"/>
        <end position="128"/>
    </location>
</feature>
<organism evidence="8 9">
    <name type="scientific">Halobacillus dabanensis</name>
    <dbReference type="NCBI Taxonomy" id="240302"/>
    <lineage>
        <taxon>Bacteria</taxon>
        <taxon>Bacillati</taxon>
        <taxon>Bacillota</taxon>
        <taxon>Bacilli</taxon>
        <taxon>Bacillales</taxon>
        <taxon>Bacillaceae</taxon>
        <taxon>Halobacillus</taxon>
    </lineage>
</organism>
<keyword evidence="9" id="KW-1185">Reference proteome</keyword>
<dbReference type="PANTHER" id="PTHR43758">
    <property type="entry name" value="7,8-DIHYDRO-8-OXOGUANINE TRIPHOSPHATASE"/>
    <property type="match status" value="1"/>
</dbReference>
<dbReference type="InterPro" id="IPR015797">
    <property type="entry name" value="NUDIX_hydrolase-like_dom_sf"/>
</dbReference>
<dbReference type="Gene3D" id="3.90.79.10">
    <property type="entry name" value="Nucleoside Triphosphate Pyrophosphohydrolase"/>
    <property type="match status" value="1"/>
</dbReference>
<dbReference type="GO" id="GO:0046872">
    <property type="term" value="F:metal ion binding"/>
    <property type="evidence" value="ECO:0007669"/>
    <property type="project" value="UniProtKB-KW"/>
</dbReference>